<name>A0A974XI14_9FIRM</name>
<dbReference type="RefSeq" id="WP_207300459.1">
    <property type="nucleotide sequence ID" value="NZ_CP071444.1"/>
</dbReference>
<dbReference type="KEGG" id="alka:J0B03_03365"/>
<sequence length="394" mass="43816">MRIIYYDCFSGISGDMNLGAMVDLGMDGEYLVGELNKLSIRDSFHVWFEKQQKHGITGTKAHVDQLKHEHAHRHLLDIEEIIDDSTLNQRVRETAKGMFRLLAEAEGKVHGKTPEAIHFHEVGAVDSIVDIVGAAICFDYWNVDQVLASPVQVGGGFVQCAHGLMPVPAPATAALLEGIPIRSGLVDGETTTPTGAVILAYGADRFVDSLQMDVKGVGYGLGTKDFQIPNVLRVYLAEVEEGVQEEAQLMIEANLDDMNPEYYSFVEERLFDAGALDVFKTPIIMKKGRPGVKLSVLCETSNKDIMTELIFTHTTTLGVRTYPVGKVMMERKMIQAETIWGRVDVKVGIYKGKPIKHKPEYEQCAAIAKENNLDLIRVYDEVNKQLEGKYDRTK</sequence>
<dbReference type="GO" id="GO:0016151">
    <property type="term" value="F:nickel cation binding"/>
    <property type="evidence" value="ECO:0007669"/>
    <property type="project" value="UniProtKB-UniRule"/>
</dbReference>
<evidence type="ECO:0000313" key="5">
    <source>
        <dbReference type="Proteomes" id="UP000663499"/>
    </source>
</evidence>
<dbReference type="PANTHER" id="PTHR36566:SF1">
    <property type="entry name" value="PYRIDINIUM-3,5-BISTHIOCARBOXYLIC ACID MONONUCLEOTIDE NICKEL INSERTION PROTEIN"/>
    <property type="match status" value="1"/>
</dbReference>
<dbReference type="Gene3D" id="3.30.70.1380">
    <property type="entry name" value="Transcriptional regulatory protein pf0864 domain like"/>
    <property type="match status" value="1"/>
</dbReference>
<comment type="catalytic activity">
    <reaction evidence="3">
        <text>Ni(II)-pyridinium-3,5-bisthiocarboxylate mononucleotide = pyridinium-3,5-bisthiocarboxylate mononucleotide + Ni(2+)</text>
        <dbReference type="Rhea" id="RHEA:54784"/>
        <dbReference type="ChEBI" id="CHEBI:49786"/>
        <dbReference type="ChEBI" id="CHEBI:137372"/>
        <dbReference type="ChEBI" id="CHEBI:137373"/>
        <dbReference type="EC" id="4.99.1.12"/>
    </reaction>
</comment>
<dbReference type="Pfam" id="PF01969">
    <property type="entry name" value="Ni_insertion"/>
    <property type="match status" value="1"/>
</dbReference>
<organism evidence="4 5">
    <name type="scientific">Alkalibacter rhizosphaerae</name>
    <dbReference type="NCBI Taxonomy" id="2815577"/>
    <lineage>
        <taxon>Bacteria</taxon>
        <taxon>Bacillati</taxon>
        <taxon>Bacillota</taxon>
        <taxon>Clostridia</taxon>
        <taxon>Eubacteriales</taxon>
        <taxon>Eubacteriaceae</taxon>
        <taxon>Alkalibacter</taxon>
    </lineage>
</organism>
<protein>
    <recommendedName>
        <fullName evidence="3">Pyridinium-3,5-bisthiocarboxylic acid mononucleotide nickel insertion protein</fullName>
        <shortName evidence="3">P2TMN nickel insertion protein</shortName>
        <ecNumber evidence="3">4.99.1.12</ecNumber>
    </recommendedName>
    <alternativeName>
        <fullName evidence="3">Nickel-pincer cofactor biosynthesis protein LarC</fullName>
    </alternativeName>
</protein>
<dbReference type="Proteomes" id="UP000663499">
    <property type="component" value="Chromosome"/>
</dbReference>
<comment type="function">
    <text evidence="3">Involved in the biosynthesis of a nickel-pincer cofactor ((SCS)Ni(II) pincer complex). Binds Ni(2+), and functions in nickel delivery to pyridinium-3,5-bisthiocarboxylic acid mononucleotide (P2TMN), to form the mature cofactor. Is thus probably required for the activation of nickel-pincer cofactor-dependent enzymes.</text>
</comment>
<evidence type="ECO:0000256" key="2">
    <source>
        <dbReference type="ARBA" id="ARBA00023239"/>
    </source>
</evidence>
<dbReference type="InterPro" id="IPR002822">
    <property type="entry name" value="Ni_insertion"/>
</dbReference>
<dbReference type="NCBIfam" id="TIGR00299">
    <property type="entry name" value="nickel pincer cofactor biosynthesis protein LarC"/>
    <property type="match status" value="1"/>
</dbReference>
<keyword evidence="2 3" id="KW-0456">Lyase</keyword>
<accession>A0A974XI14</accession>
<evidence type="ECO:0000256" key="3">
    <source>
        <dbReference type="HAMAP-Rule" id="MF_01074"/>
    </source>
</evidence>
<dbReference type="GO" id="GO:0016829">
    <property type="term" value="F:lyase activity"/>
    <property type="evidence" value="ECO:0007669"/>
    <property type="project" value="UniProtKB-UniRule"/>
</dbReference>
<proteinExistence type="inferred from homology"/>
<gene>
    <name evidence="3 4" type="primary">larC</name>
    <name evidence="4" type="ORF">J0B03_03365</name>
</gene>
<dbReference type="PANTHER" id="PTHR36566">
    <property type="entry name" value="NICKEL INSERTION PROTEIN-RELATED"/>
    <property type="match status" value="1"/>
</dbReference>
<dbReference type="EMBL" id="CP071444">
    <property type="protein sequence ID" value="QSX09120.1"/>
    <property type="molecule type" value="Genomic_DNA"/>
</dbReference>
<reference evidence="4" key="1">
    <citation type="submission" date="2021-03" db="EMBL/GenBank/DDBJ databases">
        <title>Alkalibacter marinus sp. nov., isolated from tidal flat sediment.</title>
        <authorList>
            <person name="Namirimu T."/>
            <person name="Yang J.-A."/>
            <person name="Yang S.-H."/>
            <person name="Kim Y.-J."/>
            <person name="Kwon K.K."/>
        </authorList>
    </citation>
    <scope>NUCLEOTIDE SEQUENCE</scope>
    <source>
        <strain evidence="4">ES005</strain>
    </source>
</reference>
<comment type="similarity">
    <text evidence="3">Belongs to the LarC family.</text>
</comment>
<dbReference type="GO" id="GO:0051604">
    <property type="term" value="P:protein maturation"/>
    <property type="evidence" value="ECO:0007669"/>
    <property type="project" value="UniProtKB-UniRule"/>
</dbReference>
<dbReference type="AlphaFoldDB" id="A0A974XI14"/>
<keyword evidence="5" id="KW-1185">Reference proteome</keyword>
<dbReference type="HAMAP" id="MF_01074">
    <property type="entry name" value="LarC"/>
    <property type="match status" value="1"/>
</dbReference>
<keyword evidence="1 3" id="KW-0533">Nickel</keyword>
<evidence type="ECO:0000313" key="4">
    <source>
        <dbReference type="EMBL" id="QSX09120.1"/>
    </source>
</evidence>
<evidence type="ECO:0000256" key="1">
    <source>
        <dbReference type="ARBA" id="ARBA00022596"/>
    </source>
</evidence>
<dbReference type="Gene3D" id="3.10.20.300">
    <property type="entry name" value="mk0293 like domain"/>
    <property type="match status" value="1"/>
</dbReference>
<dbReference type="EC" id="4.99.1.12" evidence="3"/>